<dbReference type="Pfam" id="PF13505">
    <property type="entry name" value="OMP_b-brl"/>
    <property type="match status" value="1"/>
</dbReference>
<evidence type="ECO:0000256" key="5">
    <source>
        <dbReference type="ARBA" id="ARBA00038306"/>
    </source>
</evidence>
<dbReference type="InterPro" id="IPR011250">
    <property type="entry name" value="OMP/PagP_B-barrel"/>
</dbReference>
<dbReference type="InterPro" id="IPR027385">
    <property type="entry name" value="Beta-barrel_OMP"/>
</dbReference>
<feature type="signal peptide" evidence="6">
    <location>
        <begin position="1"/>
        <end position="19"/>
    </location>
</feature>
<proteinExistence type="inferred from homology"/>
<sequence length="270" mass="27557">MRLPAILLAGAAFATPAYAADVIYDPAPAPAPVVFEPAFTWTGFYAGAQAGAAFNTDSGLFDGDTAFGGGSSDGDAGFIGGVHVGYDHQIDNFIIGAVADINYIDADAFSVFPLAGASSGVPGTFAFGAASEIDFVGTVRAKAGFTFDRFAVYATGGLAYASLDDSFTGPGTFTATAATPTGGGFVNGTTYAVSYAEDNDDVGFAVGAGVEYLVTQNFSLGVEYLYHDLGEQTSVVTFTPTAGAGGQVVATASRDLDFHTVWAKASFRFN</sequence>
<keyword evidence="4" id="KW-0998">Cell outer membrane</keyword>
<dbReference type="AlphaFoldDB" id="A0A0B1Q0K1"/>
<feature type="chain" id="PRO_5002081123" description="Outer membrane protein beta-barrel domain-containing protein" evidence="6">
    <location>
        <begin position="20"/>
        <end position="270"/>
    </location>
</feature>
<comment type="caution">
    <text evidence="8">The sequence shown here is derived from an EMBL/GenBank/DDBJ whole genome shotgun (WGS) entry which is preliminary data.</text>
</comment>
<accession>A0A0B1Q0K1</accession>
<comment type="similarity">
    <text evidence="5">Belongs to the Omp25/RopB family.</text>
</comment>
<dbReference type="PANTHER" id="PTHR34001">
    <property type="entry name" value="BLL7405 PROTEIN"/>
    <property type="match status" value="1"/>
</dbReference>
<dbReference type="RefSeq" id="WP_039194704.1">
    <property type="nucleotide sequence ID" value="NZ_JRFJ01000004.1"/>
</dbReference>
<evidence type="ECO:0000259" key="7">
    <source>
        <dbReference type="Pfam" id="PF13505"/>
    </source>
</evidence>
<dbReference type="OrthoDB" id="7916126at2"/>
<evidence type="ECO:0000256" key="1">
    <source>
        <dbReference type="ARBA" id="ARBA00004442"/>
    </source>
</evidence>
<evidence type="ECO:0000256" key="6">
    <source>
        <dbReference type="SAM" id="SignalP"/>
    </source>
</evidence>
<evidence type="ECO:0000313" key="9">
    <source>
        <dbReference type="Proteomes" id="UP000030826"/>
    </source>
</evidence>
<evidence type="ECO:0000256" key="2">
    <source>
        <dbReference type="ARBA" id="ARBA00022729"/>
    </source>
</evidence>
<evidence type="ECO:0000313" key="8">
    <source>
        <dbReference type="EMBL" id="KHJ53889.1"/>
    </source>
</evidence>
<dbReference type="STRING" id="370622.LA66_14990"/>
<keyword evidence="2 6" id="KW-0732">Signal</keyword>
<evidence type="ECO:0000256" key="3">
    <source>
        <dbReference type="ARBA" id="ARBA00023136"/>
    </source>
</evidence>
<dbReference type="SUPFAM" id="SSF56925">
    <property type="entry name" value="OMPA-like"/>
    <property type="match status" value="1"/>
</dbReference>
<dbReference type="PANTHER" id="PTHR34001:SF3">
    <property type="entry name" value="BLL7405 PROTEIN"/>
    <property type="match status" value="1"/>
</dbReference>
<keyword evidence="3" id="KW-0472">Membrane</keyword>
<name>A0A0B1Q0K1_9HYPH</name>
<comment type="subcellular location">
    <subcellularLocation>
        <location evidence="1">Cell outer membrane</location>
    </subcellularLocation>
</comment>
<dbReference type="InterPro" id="IPR051692">
    <property type="entry name" value="OMP-like"/>
</dbReference>
<evidence type="ECO:0000256" key="4">
    <source>
        <dbReference type="ARBA" id="ARBA00023237"/>
    </source>
</evidence>
<dbReference type="GO" id="GO:0009279">
    <property type="term" value="C:cell outer membrane"/>
    <property type="evidence" value="ECO:0007669"/>
    <property type="project" value="UniProtKB-SubCell"/>
</dbReference>
<dbReference type="EMBL" id="JRFJ01000004">
    <property type="protein sequence ID" value="KHJ53889.1"/>
    <property type="molecule type" value="Genomic_DNA"/>
</dbReference>
<dbReference type="Gene3D" id="2.40.160.20">
    <property type="match status" value="1"/>
</dbReference>
<dbReference type="Proteomes" id="UP000030826">
    <property type="component" value="Unassembled WGS sequence"/>
</dbReference>
<protein>
    <recommendedName>
        <fullName evidence="7">Outer membrane protein beta-barrel domain-containing protein</fullName>
    </recommendedName>
</protein>
<gene>
    <name evidence="8" type="ORF">LA66_14990</name>
</gene>
<reference evidence="8 9" key="1">
    <citation type="submission" date="2014-09" db="EMBL/GenBank/DDBJ databases">
        <title>Isolation and characterization of Aurantimonas altamirensis ON-56566 from clinical sample following a dog bite.</title>
        <authorList>
            <person name="Eshaghi A."/>
            <person name="Li A."/>
            <person name="Shahinas D."/>
            <person name="Bahn P."/>
            <person name="Kus J.V."/>
            <person name="Patel S.N."/>
        </authorList>
    </citation>
    <scope>NUCLEOTIDE SEQUENCE [LARGE SCALE GENOMIC DNA]</scope>
    <source>
        <strain evidence="8 9">ON-56566</strain>
    </source>
</reference>
<feature type="domain" description="Outer membrane protein beta-barrel" evidence="7">
    <location>
        <begin position="6"/>
        <end position="269"/>
    </location>
</feature>
<organism evidence="8 9">
    <name type="scientific">Aureimonas altamirensis</name>
    <dbReference type="NCBI Taxonomy" id="370622"/>
    <lineage>
        <taxon>Bacteria</taxon>
        <taxon>Pseudomonadati</taxon>
        <taxon>Pseudomonadota</taxon>
        <taxon>Alphaproteobacteria</taxon>
        <taxon>Hyphomicrobiales</taxon>
        <taxon>Aurantimonadaceae</taxon>
        <taxon>Aureimonas</taxon>
    </lineage>
</organism>